<proteinExistence type="predicted"/>
<sequence length="87" mass="9722">MNPFIYALENPAQAFADFGVLCLFLTFLVISAYVFWGNIVAIYDEYDQGGWDISNPPFGWIVRLAAIPFVAGIDFLLISAMAYVIHP</sequence>
<reference evidence="2 3" key="1">
    <citation type="journal article" date="2019" name="Int. J. Syst. Evol. Microbiol.">
        <title>The Global Catalogue of Microorganisms (GCM) 10K type strain sequencing project: providing services to taxonomists for standard genome sequencing and annotation.</title>
        <authorList>
            <consortium name="The Broad Institute Genomics Platform"/>
            <consortium name="The Broad Institute Genome Sequencing Center for Infectious Disease"/>
            <person name="Wu L."/>
            <person name="Ma J."/>
        </authorList>
    </citation>
    <scope>NUCLEOTIDE SEQUENCE [LARGE SCALE GENOMIC DNA]</scope>
    <source>
        <strain evidence="2 3">JCM 17504</strain>
    </source>
</reference>
<protein>
    <submittedName>
        <fullName evidence="2">Uncharacterized protein</fullName>
    </submittedName>
</protein>
<dbReference type="GeneID" id="68615156"/>
<keyword evidence="1" id="KW-0472">Membrane</keyword>
<feature type="transmembrane region" description="Helical" evidence="1">
    <location>
        <begin position="12"/>
        <end position="36"/>
    </location>
</feature>
<feature type="transmembrane region" description="Helical" evidence="1">
    <location>
        <begin position="60"/>
        <end position="85"/>
    </location>
</feature>
<keyword evidence="3" id="KW-1185">Reference proteome</keyword>
<evidence type="ECO:0000313" key="2">
    <source>
        <dbReference type="EMBL" id="GAA5041911.1"/>
    </source>
</evidence>
<dbReference type="AlphaFoldDB" id="A0AAV3UC22"/>
<dbReference type="EMBL" id="BAABKX010000001">
    <property type="protein sequence ID" value="GAA5041911.1"/>
    <property type="molecule type" value="Genomic_DNA"/>
</dbReference>
<keyword evidence="1" id="KW-1133">Transmembrane helix</keyword>
<organism evidence="2 3">
    <name type="scientific">Haladaptatus pallidirubidus</name>
    <dbReference type="NCBI Taxonomy" id="1008152"/>
    <lineage>
        <taxon>Archaea</taxon>
        <taxon>Methanobacteriati</taxon>
        <taxon>Methanobacteriota</taxon>
        <taxon>Stenosarchaea group</taxon>
        <taxon>Halobacteria</taxon>
        <taxon>Halobacteriales</taxon>
        <taxon>Haladaptataceae</taxon>
        <taxon>Haladaptatus</taxon>
    </lineage>
</organism>
<evidence type="ECO:0000256" key="1">
    <source>
        <dbReference type="SAM" id="Phobius"/>
    </source>
</evidence>
<name>A0AAV3UC22_9EURY</name>
<dbReference type="RefSeq" id="WP_227775272.1">
    <property type="nucleotide sequence ID" value="NZ_BAABKX010000001.1"/>
</dbReference>
<comment type="caution">
    <text evidence="2">The sequence shown here is derived from an EMBL/GenBank/DDBJ whole genome shotgun (WGS) entry which is preliminary data.</text>
</comment>
<evidence type="ECO:0000313" key="3">
    <source>
        <dbReference type="Proteomes" id="UP001501729"/>
    </source>
</evidence>
<keyword evidence="1" id="KW-0812">Transmembrane</keyword>
<gene>
    <name evidence="2" type="ORF">GCM10025751_04690</name>
</gene>
<dbReference type="Proteomes" id="UP001501729">
    <property type="component" value="Unassembled WGS sequence"/>
</dbReference>
<accession>A0AAV3UC22</accession>